<keyword evidence="7" id="KW-0539">Nucleus</keyword>
<reference evidence="12" key="2">
    <citation type="journal article" date="2007" name="PLoS Biol.">
        <title>Survey sequencing and comparative analysis of the elephant shark (Callorhinchus milii) genome.</title>
        <authorList>
            <person name="Venkatesh B."/>
            <person name="Kirkness E.F."/>
            <person name="Loh Y.H."/>
            <person name="Halpern A.L."/>
            <person name="Lee A.P."/>
            <person name="Johnson J."/>
            <person name="Dandona N."/>
            <person name="Viswanathan L.D."/>
            <person name="Tay A."/>
            <person name="Venter J.C."/>
            <person name="Strausberg R.L."/>
            <person name="Brenner S."/>
        </authorList>
    </citation>
    <scope>NUCLEOTIDE SEQUENCE [LARGE SCALE GENOMIC DNA]</scope>
</reference>
<dbReference type="InterPro" id="IPR036236">
    <property type="entry name" value="Znf_C2H2_sf"/>
</dbReference>
<dbReference type="PROSITE" id="PS50157">
    <property type="entry name" value="ZINC_FINGER_C2H2_2"/>
    <property type="match status" value="5"/>
</dbReference>
<dbReference type="InterPro" id="IPR052795">
    <property type="entry name" value="RREB1"/>
</dbReference>
<evidence type="ECO:0000313" key="12">
    <source>
        <dbReference type="Proteomes" id="UP000314986"/>
    </source>
</evidence>
<dbReference type="PANTHER" id="PTHR46451:SF1">
    <property type="entry name" value="RAS-RESPONSIVE ELEMENT-BINDING PROTEIN 1"/>
    <property type="match status" value="1"/>
</dbReference>
<feature type="region of interest" description="Disordered" evidence="9">
    <location>
        <begin position="348"/>
        <end position="370"/>
    </location>
</feature>
<dbReference type="InterPro" id="IPR013087">
    <property type="entry name" value="Znf_C2H2_type"/>
</dbReference>
<feature type="domain" description="C2H2-type" evidence="10">
    <location>
        <begin position="235"/>
        <end position="257"/>
    </location>
</feature>
<dbReference type="Proteomes" id="UP000314986">
    <property type="component" value="Unassembled WGS sequence"/>
</dbReference>
<dbReference type="Gene3D" id="3.30.160.60">
    <property type="entry name" value="Classic Zinc Finger"/>
    <property type="match status" value="4"/>
</dbReference>
<dbReference type="SMART" id="SM00355">
    <property type="entry name" value="ZnF_C2H2"/>
    <property type="match status" value="5"/>
</dbReference>
<dbReference type="GeneTree" id="ENSGT00940000156787"/>
<name>A0A4W3I884_CALMI</name>
<evidence type="ECO:0000256" key="2">
    <source>
        <dbReference type="ARBA" id="ARBA00022723"/>
    </source>
</evidence>
<dbReference type="FunFam" id="3.30.160.60:FF:000045">
    <property type="entry name" value="ZFP69 zinc finger protein B"/>
    <property type="match status" value="1"/>
</dbReference>
<evidence type="ECO:0000256" key="7">
    <source>
        <dbReference type="ARBA" id="ARBA00023242"/>
    </source>
</evidence>
<proteinExistence type="predicted"/>
<dbReference type="GO" id="GO:0001228">
    <property type="term" value="F:DNA-binding transcription activator activity, RNA polymerase II-specific"/>
    <property type="evidence" value="ECO:0007669"/>
    <property type="project" value="TreeGrafter"/>
</dbReference>
<keyword evidence="6" id="KW-0238">DNA-binding</keyword>
<evidence type="ECO:0000256" key="3">
    <source>
        <dbReference type="ARBA" id="ARBA00022737"/>
    </source>
</evidence>
<keyword evidence="3" id="KW-0677">Repeat</keyword>
<dbReference type="Ensembl" id="ENSCMIT00000017527.1">
    <property type="protein sequence ID" value="ENSCMIP00000017189.1"/>
    <property type="gene ID" value="ENSCMIG00000008200.1"/>
</dbReference>
<evidence type="ECO:0000256" key="6">
    <source>
        <dbReference type="ARBA" id="ARBA00023125"/>
    </source>
</evidence>
<evidence type="ECO:0000313" key="11">
    <source>
        <dbReference type="Ensembl" id="ENSCMIP00000017189.1"/>
    </source>
</evidence>
<reference evidence="12" key="3">
    <citation type="journal article" date="2014" name="Nature">
        <title>Elephant shark genome provides unique insights into gnathostome evolution.</title>
        <authorList>
            <consortium name="International Elephant Shark Genome Sequencing Consortium"/>
            <person name="Venkatesh B."/>
            <person name="Lee A.P."/>
            <person name="Ravi V."/>
            <person name="Maurya A.K."/>
            <person name="Lian M.M."/>
            <person name="Swann J.B."/>
            <person name="Ohta Y."/>
            <person name="Flajnik M.F."/>
            <person name="Sutoh Y."/>
            <person name="Kasahara M."/>
            <person name="Hoon S."/>
            <person name="Gangu V."/>
            <person name="Roy S.W."/>
            <person name="Irimia M."/>
            <person name="Korzh V."/>
            <person name="Kondrychyn I."/>
            <person name="Lim Z.W."/>
            <person name="Tay B.H."/>
            <person name="Tohari S."/>
            <person name="Kong K.W."/>
            <person name="Ho S."/>
            <person name="Lorente-Galdos B."/>
            <person name="Quilez J."/>
            <person name="Marques-Bonet T."/>
            <person name="Raney B.J."/>
            <person name="Ingham P.W."/>
            <person name="Tay A."/>
            <person name="Hillier L.W."/>
            <person name="Minx P."/>
            <person name="Boehm T."/>
            <person name="Wilson R.K."/>
            <person name="Brenner S."/>
            <person name="Warren W.C."/>
        </authorList>
    </citation>
    <scope>NUCLEOTIDE SEQUENCE [LARGE SCALE GENOMIC DNA]</scope>
</reference>
<dbReference type="PANTHER" id="PTHR46451">
    <property type="entry name" value="RAS-RESPONSIVE ELEMENT-BINDING PROTEIN 1"/>
    <property type="match status" value="1"/>
</dbReference>
<feature type="domain" description="C2H2-type" evidence="10">
    <location>
        <begin position="299"/>
        <end position="326"/>
    </location>
</feature>
<keyword evidence="12" id="KW-1185">Reference proteome</keyword>
<organism evidence="11 12">
    <name type="scientific">Callorhinchus milii</name>
    <name type="common">Ghost shark</name>
    <dbReference type="NCBI Taxonomy" id="7868"/>
    <lineage>
        <taxon>Eukaryota</taxon>
        <taxon>Metazoa</taxon>
        <taxon>Chordata</taxon>
        <taxon>Craniata</taxon>
        <taxon>Vertebrata</taxon>
        <taxon>Chondrichthyes</taxon>
        <taxon>Holocephali</taxon>
        <taxon>Chimaeriformes</taxon>
        <taxon>Callorhinchidae</taxon>
        <taxon>Callorhinchus</taxon>
    </lineage>
</organism>
<dbReference type="FunFam" id="3.30.160.60:FF:000308">
    <property type="entry name" value="zinc finger protein 236 isoform X1"/>
    <property type="match status" value="1"/>
</dbReference>
<dbReference type="FunFam" id="3.30.160.60:FF:001083">
    <property type="entry name" value="Zinc finger protein 236"/>
    <property type="match status" value="1"/>
</dbReference>
<reference evidence="11" key="5">
    <citation type="submission" date="2025-09" db="UniProtKB">
        <authorList>
            <consortium name="Ensembl"/>
        </authorList>
    </citation>
    <scope>IDENTIFICATION</scope>
</reference>
<feature type="region of interest" description="Disordered" evidence="9">
    <location>
        <begin position="1"/>
        <end position="20"/>
    </location>
</feature>
<sequence length="396" mass="42825">MAMESLTEQETVLTTSSSGQDIIQQINSSGTSELNGNIRLGTSVNNQPNTATLTISNDQLLTQGTSLNTSSANITGLSSAANSLASSLTTSLSQTTVPTQNLVMSSANMNSEGSVTLTLTDTQSMLSGSLDTVTLNIAAQGQQFPTVLTDSTLPGQTGSTHQQVILVSQAPQDSASSQEETGCYQMTETTISLTEDSQTDDESQMNHCPNCSQSFSSGSMLRRHCREAHGEERVHICNICSKAFKRAAHLKDHLQTHQPGPSPSSQKPKLYKCESCEKAFAKPSQLERHNRIHTGERPFQCSLCEKAFNQKNALQVHMKKHTGERPYKCDYCGISFTQKGNMKIHMKRAHGFPGSGQDTGSSQELEGDDASRSLDVVEVIPESSNEWHCGIANVFN</sequence>
<dbReference type="SUPFAM" id="SSF57667">
    <property type="entry name" value="beta-beta-alpha zinc fingers"/>
    <property type="match status" value="3"/>
</dbReference>
<accession>A0A4W3I884</accession>
<reference evidence="12" key="1">
    <citation type="journal article" date="2006" name="Science">
        <title>Ancient noncoding elements conserved in the human genome.</title>
        <authorList>
            <person name="Venkatesh B."/>
            <person name="Kirkness E.F."/>
            <person name="Loh Y.H."/>
            <person name="Halpern A.L."/>
            <person name="Lee A.P."/>
            <person name="Johnson J."/>
            <person name="Dandona N."/>
            <person name="Viswanathan L.D."/>
            <person name="Tay A."/>
            <person name="Venter J.C."/>
            <person name="Strausberg R.L."/>
            <person name="Brenner S."/>
        </authorList>
    </citation>
    <scope>NUCLEOTIDE SEQUENCE [LARGE SCALE GENOMIC DNA]</scope>
</reference>
<dbReference type="GO" id="GO:0000978">
    <property type="term" value="F:RNA polymerase II cis-regulatory region sequence-specific DNA binding"/>
    <property type="evidence" value="ECO:0007669"/>
    <property type="project" value="TreeGrafter"/>
</dbReference>
<dbReference type="GO" id="GO:0008270">
    <property type="term" value="F:zinc ion binding"/>
    <property type="evidence" value="ECO:0007669"/>
    <property type="project" value="UniProtKB-KW"/>
</dbReference>
<dbReference type="PROSITE" id="PS00028">
    <property type="entry name" value="ZINC_FINGER_C2H2_1"/>
    <property type="match status" value="5"/>
</dbReference>
<feature type="domain" description="C2H2-type" evidence="10">
    <location>
        <begin position="327"/>
        <end position="350"/>
    </location>
</feature>
<evidence type="ECO:0000256" key="1">
    <source>
        <dbReference type="ARBA" id="ARBA00004123"/>
    </source>
</evidence>
<gene>
    <name evidence="11" type="primary">LOC103183222</name>
</gene>
<keyword evidence="5" id="KW-0862">Zinc</keyword>
<dbReference type="Pfam" id="PF00096">
    <property type="entry name" value="zf-C2H2"/>
    <property type="match status" value="4"/>
</dbReference>
<evidence type="ECO:0000256" key="8">
    <source>
        <dbReference type="PROSITE-ProRule" id="PRU00042"/>
    </source>
</evidence>
<protein>
    <submittedName>
        <fullName evidence="11">Zinc finger protein 236</fullName>
    </submittedName>
</protein>
<evidence type="ECO:0000256" key="4">
    <source>
        <dbReference type="ARBA" id="ARBA00022771"/>
    </source>
</evidence>
<keyword evidence="2" id="KW-0479">Metal-binding</keyword>
<dbReference type="FunFam" id="3.30.160.60:FF:001071">
    <property type="entry name" value="zinc finger protein 236"/>
    <property type="match status" value="1"/>
</dbReference>
<reference evidence="11" key="4">
    <citation type="submission" date="2025-08" db="UniProtKB">
        <authorList>
            <consortium name="Ensembl"/>
        </authorList>
    </citation>
    <scope>IDENTIFICATION</scope>
</reference>
<dbReference type="GO" id="GO:0005634">
    <property type="term" value="C:nucleus"/>
    <property type="evidence" value="ECO:0007669"/>
    <property type="project" value="UniProtKB-SubCell"/>
</dbReference>
<evidence type="ECO:0000259" key="10">
    <source>
        <dbReference type="PROSITE" id="PS50157"/>
    </source>
</evidence>
<feature type="domain" description="C2H2-type" evidence="10">
    <location>
        <begin position="206"/>
        <end position="234"/>
    </location>
</feature>
<comment type="subcellular location">
    <subcellularLocation>
        <location evidence="1">Nucleus</location>
    </subcellularLocation>
</comment>
<dbReference type="AlphaFoldDB" id="A0A4W3I884"/>
<feature type="domain" description="C2H2-type" evidence="10">
    <location>
        <begin position="271"/>
        <end position="298"/>
    </location>
</feature>
<evidence type="ECO:0000256" key="5">
    <source>
        <dbReference type="ARBA" id="ARBA00022833"/>
    </source>
</evidence>
<keyword evidence="4 8" id="KW-0863">Zinc-finger</keyword>
<evidence type="ECO:0000256" key="9">
    <source>
        <dbReference type="SAM" id="MobiDB-lite"/>
    </source>
</evidence>